<reference evidence="3" key="1">
    <citation type="journal article" date="2017" name="J. Phycol.">
        <title>Analysis of chloroplast genomes and a supermatrix inform reclassification of the Rhodomelaceae (Rhodophyta).</title>
        <authorList>
            <person name="Diaz-Tapia P."/>
            <person name="Maggs C.A."/>
            <person name="West J.A."/>
            <person name="Verbruggen H."/>
        </authorList>
    </citation>
    <scope>NUCLEOTIDE SEQUENCE</scope>
    <source>
        <strain evidence="3">PD1151</strain>
    </source>
</reference>
<dbReference type="GeneID" id="33360239"/>
<keyword evidence="1" id="KW-0812">Transmembrane</keyword>
<dbReference type="RefSeq" id="YP_009397815.1">
    <property type="nucleotide sequence ID" value="NC_035289.1"/>
</dbReference>
<evidence type="ECO:0000313" key="3">
    <source>
        <dbReference type="EMBL" id="ARW67001.1"/>
    </source>
</evidence>
<dbReference type="Pfam" id="PF14251">
    <property type="entry name" value="PterinBD-DUF4346"/>
    <property type="match status" value="1"/>
</dbReference>
<feature type="transmembrane region" description="Helical" evidence="1">
    <location>
        <begin position="31"/>
        <end position="53"/>
    </location>
</feature>
<keyword evidence="1" id="KW-0472">Membrane</keyword>
<dbReference type="InterPro" id="IPR025595">
    <property type="entry name" value="PterinBD-DUF4346"/>
</dbReference>
<dbReference type="AlphaFoldDB" id="A0A1Z1MML4"/>
<feature type="domain" description="DUF4346" evidence="2">
    <location>
        <begin position="36"/>
        <end position="87"/>
    </location>
</feature>
<protein>
    <recommendedName>
        <fullName evidence="2">DUF4346 domain-containing protein</fullName>
    </recommendedName>
</protein>
<name>A0A1Z1MML4_9FLOR</name>
<keyword evidence="1" id="KW-1133">Transmembrane helix</keyword>
<dbReference type="EMBL" id="MF101445">
    <property type="protein sequence ID" value="ARW67001.1"/>
    <property type="molecule type" value="Genomic_DNA"/>
</dbReference>
<keyword evidence="3" id="KW-0934">Plastid</keyword>
<geneLocation type="chloroplast" evidence="3"/>
<gene>
    <name evidence="3" type="primary">ConsOrf2</name>
</gene>
<keyword evidence="3" id="KW-0150">Chloroplast</keyword>
<proteinExistence type="predicted"/>
<sequence>MDQNYNIICIGQNKFIELYYFNFNTCYDTEIILYPVCFSAANTYLLFNLISLYNKFNIISTNHKLYLGKELFKAEVAIKINQIYIQD</sequence>
<evidence type="ECO:0000256" key="1">
    <source>
        <dbReference type="SAM" id="Phobius"/>
    </source>
</evidence>
<accession>A0A1Z1MML4</accession>
<evidence type="ECO:0000259" key="2">
    <source>
        <dbReference type="Pfam" id="PF14251"/>
    </source>
</evidence>
<organism evidence="3">
    <name type="scientific">Sonderella linearis</name>
    <dbReference type="NCBI Taxonomy" id="110477"/>
    <lineage>
        <taxon>Eukaryota</taxon>
        <taxon>Rhodophyta</taxon>
        <taxon>Florideophyceae</taxon>
        <taxon>Rhodymeniophycidae</taxon>
        <taxon>Ceramiales</taxon>
        <taxon>Rhodomelaceae</taxon>
        <taxon>Sonderella</taxon>
    </lineage>
</organism>